<protein>
    <recommendedName>
        <fullName evidence="3">Glyceraldehyde-3-phosphate dehydrogenase</fullName>
    </recommendedName>
</protein>
<dbReference type="AlphaFoldDB" id="A0A1I1ZQX5"/>
<proteinExistence type="predicted"/>
<evidence type="ECO:0008006" key="3">
    <source>
        <dbReference type="Google" id="ProtNLM"/>
    </source>
</evidence>
<name>A0A1I1ZQX5_9RHOB</name>
<accession>A0A1I1ZQX5</accession>
<dbReference type="Proteomes" id="UP000198977">
    <property type="component" value="Unassembled WGS sequence"/>
</dbReference>
<dbReference type="STRING" id="74348.SAMN04488523_106224"/>
<evidence type="ECO:0000313" key="2">
    <source>
        <dbReference type="Proteomes" id="UP000198977"/>
    </source>
</evidence>
<keyword evidence="2" id="KW-1185">Reference proteome</keyword>
<dbReference type="EMBL" id="FOMW01000006">
    <property type="protein sequence ID" value="SFE34065.1"/>
    <property type="molecule type" value="Genomic_DNA"/>
</dbReference>
<dbReference type="RefSeq" id="WP_177209459.1">
    <property type="nucleotide sequence ID" value="NZ_FOMW01000006.1"/>
</dbReference>
<evidence type="ECO:0000313" key="1">
    <source>
        <dbReference type="EMBL" id="SFE34065.1"/>
    </source>
</evidence>
<sequence>MTNRIAICLGLILLLALTIDVVYNGTDHLLFLGKKLFELIEWMAFWR</sequence>
<gene>
    <name evidence="1" type="ORF">SAMN04488523_106224</name>
</gene>
<organism evidence="1 2">
    <name type="scientific">Sulfitobacter brevis</name>
    <dbReference type="NCBI Taxonomy" id="74348"/>
    <lineage>
        <taxon>Bacteria</taxon>
        <taxon>Pseudomonadati</taxon>
        <taxon>Pseudomonadota</taxon>
        <taxon>Alphaproteobacteria</taxon>
        <taxon>Rhodobacterales</taxon>
        <taxon>Roseobacteraceae</taxon>
        <taxon>Sulfitobacter</taxon>
    </lineage>
</organism>
<reference evidence="1 2" key="1">
    <citation type="submission" date="2016-10" db="EMBL/GenBank/DDBJ databases">
        <authorList>
            <person name="de Groot N.N."/>
        </authorList>
    </citation>
    <scope>NUCLEOTIDE SEQUENCE [LARGE SCALE GENOMIC DNA]</scope>
    <source>
        <strain evidence="1 2">DSM 11443</strain>
    </source>
</reference>